<feature type="compositionally biased region" description="Low complexity" evidence="1">
    <location>
        <begin position="852"/>
        <end position="878"/>
    </location>
</feature>
<keyword evidence="3" id="KW-1185">Reference proteome</keyword>
<proteinExistence type="predicted"/>
<evidence type="ECO:0000313" key="2">
    <source>
        <dbReference type="EMBL" id="MBB5848398.1"/>
    </source>
</evidence>
<organism evidence="2 3">
    <name type="scientific">Micrococcus endophyticus</name>
    <dbReference type="NCBI Taxonomy" id="455343"/>
    <lineage>
        <taxon>Bacteria</taxon>
        <taxon>Bacillati</taxon>
        <taxon>Actinomycetota</taxon>
        <taxon>Actinomycetes</taxon>
        <taxon>Micrococcales</taxon>
        <taxon>Micrococcaceae</taxon>
        <taxon>Micrococcus</taxon>
    </lineage>
</organism>
<evidence type="ECO:0000313" key="3">
    <source>
        <dbReference type="Proteomes" id="UP000567246"/>
    </source>
</evidence>
<feature type="compositionally biased region" description="Low complexity" evidence="1">
    <location>
        <begin position="677"/>
        <end position="693"/>
    </location>
</feature>
<gene>
    <name evidence="2" type="ORF">HDA33_000962</name>
</gene>
<name>A0A7W9N073_9MICC</name>
<feature type="compositionally biased region" description="Low complexity" evidence="1">
    <location>
        <begin position="355"/>
        <end position="364"/>
    </location>
</feature>
<reference evidence="2 3" key="1">
    <citation type="submission" date="2020-08" db="EMBL/GenBank/DDBJ databases">
        <title>Sequencing the genomes of 1000 actinobacteria strains.</title>
        <authorList>
            <person name="Klenk H.-P."/>
        </authorList>
    </citation>
    <scope>NUCLEOTIDE SEQUENCE [LARGE SCALE GENOMIC DNA]</scope>
    <source>
        <strain evidence="2 3">DSM 17945</strain>
    </source>
</reference>
<protein>
    <recommendedName>
        <fullName evidence="4">Glycosyltransferase</fullName>
    </recommendedName>
</protein>
<comment type="caution">
    <text evidence="2">The sequence shown here is derived from an EMBL/GenBank/DDBJ whole genome shotgun (WGS) entry which is preliminary data.</text>
</comment>
<sequence length="884" mass="92589">MRIVLFDGIQETHVAESLARALTAAGHEVHHTGRFGAGYVFRDTDDLLPVVAPHLERIAELRPDVVLVFRPASAPWPVLQALRATGAALVAWFSDDPVLFEHSYGPVVDLYDLVLHCGGAPVLRFYEERFGRPTGVNLPFWTDHTAFPVVHGARPAETDVLFLGNMVGPVRRWRYDALAAMEHEVTVFGQVGEDPAGLGGGFLDAEHEVVQAGARARVALNIPQVFADHRGQPTWFPGLDALGAFELPSRVIQYAAMGLPTVSVVPGGAPTPAFPEMPVVDTVQDADRWIAHALGSGELEALSAAAVDRFDRSFSADARVLALESLLQDDDWRRLDADERAVWFLRFDGRRPRRPAAAAAAGPAEGDRREADASAPAERIAVRADVAVVHARPARRFDPLDVLLRELAAAGRLALALGPDHPDAGLLAADPTAEDPSAVRVDGAGLADALAGTGARVVVLAGGARLTAEDADALRAAGVATVGLLTDERPEPSALARFDLAVQVGPAPADHAGLLRGLPNAVLSPGLVESALLAALEARPARPGLLHVGAPEGSAPDAAGLSILESLADHPAAGGRADAPAAVEGQSPEALARLGHAALADALRRSVLHLAPETHGRLQAHPPITPLALCAAEHVLTTRHRRFRDEDAWGDAMLKAATAQEARLKLSRRAADRRAAQDAAEPDALGPAAPLGPAEHRRRFDAAAQVSDWLRRARERHEARAADPAGEAEGRRTPDDVPAPLADGTDALVPLDRRWPLAAEAAAWPPARARVLRLSLADAGLVAGVRVWAGEELIGEAAAGPEGLGAVDVVLTGAPSAPPALELVGTAGHRLRAIARVRVRARIGEAARRADAGPAGPCTAAVLPAPHPAAGPAAGPAERTPPHA</sequence>
<dbReference type="Proteomes" id="UP000567246">
    <property type="component" value="Unassembled WGS sequence"/>
</dbReference>
<feature type="region of interest" description="Disordered" evidence="1">
    <location>
        <begin position="668"/>
        <end position="693"/>
    </location>
</feature>
<feature type="region of interest" description="Disordered" evidence="1">
    <location>
        <begin position="850"/>
        <end position="884"/>
    </location>
</feature>
<dbReference type="EMBL" id="JACHMW010000001">
    <property type="protein sequence ID" value="MBB5848398.1"/>
    <property type="molecule type" value="Genomic_DNA"/>
</dbReference>
<feature type="region of interest" description="Disordered" evidence="1">
    <location>
        <begin position="355"/>
        <end position="376"/>
    </location>
</feature>
<accession>A0A7W9N073</accession>
<evidence type="ECO:0000256" key="1">
    <source>
        <dbReference type="SAM" id="MobiDB-lite"/>
    </source>
</evidence>
<evidence type="ECO:0008006" key="4">
    <source>
        <dbReference type="Google" id="ProtNLM"/>
    </source>
</evidence>
<dbReference type="RefSeq" id="WP_184171502.1">
    <property type="nucleotide sequence ID" value="NZ_JACHMW010000001.1"/>
</dbReference>
<feature type="region of interest" description="Disordered" evidence="1">
    <location>
        <begin position="714"/>
        <end position="742"/>
    </location>
</feature>
<dbReference type="AlphaFoldDB" id="A0A7W9N073"/>